<reference evidence="9 10" key="2">
    <citation type="submission" date="2013-12" db="EMBL/GenBank/DDBJ databases">
        <authorList>
            <person name="Yu Y."/>
            <person name="Lee S."/>
            <person name="de Baynast K."/>
            <person name="Wissotski M."/>
            <person name="Liu L."/>
            <person name="Talag J."/>
            <person name="Goicoechea J."/>
            <person name="Angelova A."/>
            <person name="Jetty R."/>
            <person name="Kudrna D."/>
            <person name="Golser W."/>
            <person name="Rivera L."/>
            <person name="Zhang J."/>
            <person name="Wing R."/>
        </authorList>
    </citation>
    <scope>NUCLEOTIDE SEQUENCE</scope>
</reference>
<feature type="active site" evidence="5">
    <location>
        <position position="371"/>
    </location>
</feature>
<dbReference type="Proteomes" id="UP000032180">
    <property type="component" value="Chromosome 6"/>
</dbReference>
<dbReference type="GO" id="GO:0004190">
    <property type="term" value="F:aspartic-type endopeptidase activity"/>
    <property type="evidence" value="ECO:0007669"/>
    <property type="project" value="UniProtKB-KW"/>
</dbReference>
<dbReference type="HOGENOM" id="CLU_005738_3_2_1"/>
<name>A0A0D9WP50_9ORYZ</name>
<proteinExistence type="inferred from homology"/>
<keyword evidence="2 6" id="KW-0645">Protease</keyword>
<dbReference type="PROSITE" id="PS00141">
    <property type="entry name" value="ASP_PROTEASE"/>
    <property type="match status" value="1"/>
</dbReference>
<evidence type="ECO:0000256" key="5">
    <source>
        <dbReference type="PIRSR" id="PIRSR601461-1"/>
    </source>
</evidence>
<dbReference type="FunFam" id="2.40.70.10:FF:000061">
    <property type="entry name" value="Aspartyl protease APCB1"/>
    <property type="match status" value="1"/>
</dbReference>
<dbReference type="InterPro" id="IPR032799">
    <property type="entry name" value="TAXi_C"/>
</dbReference>
<dbReference type="InterPro" id="IPR033121">
    <property type="entry name" value="PEPTIDASE_A1"/>
</dbReference>
<evidence type="ECO:0000313" key="10">
    <source>
        <dbReference type="Proteomes" id="UP000032180"/>
    </source>
</evidence>
<dbReference type="InterPro" id="IPR001461">
    <property type="entry name" value="Aspartic_peptidase_A1"/>
</dbReference>
<dbReference type="Pfam" id="PF14543">
    <property type="entry name" value="TAXi_N"/>
    <property type="match status" value="1"/>
</dbReference>
<accession>A0A0D9WP50</accession>
<dbReference type="GO" id="GO:0006508">
    <property type="term" value="P:proteolysis"/>
    <property type="evidence" value="ECO:0007669"/>
    <property type="project" value="UniProtKB-KW"/>
</dbReference>
<dbReference type="SUPFAM" id="SSF50630">
    <property type="entry name" value="Acid proteases"/>
    <property type="match status" value="1"/>
</dbReference>
<dbReference type="InterPro" id="IPR001969">
    <property type="entry name" value="Aspartic_peptidase_AS"/>
</dbReference>
<dbReference type="STRING" id="77586.A0A0D9WP50"/>
<dbReference type="Pfam" id="PF14541">
    <property type="entry name" value="TAXi_C"/>
    <property type="match status" value="1"/>
</dbReference>
<dbReference type="PANTHER" id="PTHR13683">
    <property type="entry name" value="ASPARTYL PROTEASES"/>
    <property type="match status" value="1"/>
</dbReference>
<keyword evidence="4 6" id="KW-0378">Hydrolase</keyword>
<dbReference type="EnsemblPlants" id="LPERR06G09160.1">
    <property type="protein sequence ID" value="LPERR06G09160.1"/>
    <property type="gene ID" value="LPERR06G09160"/>
</dbReference>
<reference evidence="9 10" key="1">
    <citation type="submission" date="2012-08" db="EMBL/GenBank/DDBJ databases">
        <title>Oryza genome evolution.</title>
        <authorList>
            <person name="Wing R.A."/>
        </authorList>
    </citation>
    <scope>NUCLEOTIDE SEQUENCE</scope>
</reference>
<dbReference type="PRINTS" id="PR00792">
    <property type="entry name" value="PEPSIN"/>
</dbReference>
<evidence type="ECO:0000256" key="7">
    <source>
        <dbReference type="SAM" id="MobiDB-lite"/>
    </source>
</evidence>
<dbReference type="PANTHER" id="PTHR13683:SF316">
    <property type="entry name" value="ASPARTYL PROTEASE APCB1"/>
    <property type="match status" value="1"/>
</dbReference>
<evidence type="ECO:0000256" key="6">
    <source>
        <dbReference type="RuleBase" id="RU000454"/>
    </source>
</evidence>
<evidence type="ECO:0000313" key="9">
    <source>
        <dbReference type="EnsemblPlants" id="LPERR06G09160.2"/>
    </source>
</evidence>
<keyword evidence="10" id="KW-1185">Reference proteome</keyword>
<evidence type="ECO:0000256" key="1">
    <source>
        <dbReference type="ARBA" id="ARBA00007447"/>
    </source>
</evidence>
<reference evidence="9" key="3">
    <citation type="submission" date="2015-04" db="UniProtKB">
        <authorList>
            <consortium name="EnsemblPlants"/>
        </authorList>
    </citation>
    <scope>IDENTIFICATION</scope>
</reference>
<evidence type="ECO:0000256" key="2">
    <source>
        <dbReference type="ARBA" id="ARBA00022670"/>
    </source>
</evidence>
<organism evidence="9 10">
    <name type="scientific">Leersia perrieri</name>
    <dbReference type="NCBI Taxonomy" id="77586"/>
    <lineage>
        <taxon>Eukaryota</taxon>
        <taxon>Viridiplantae</taxon>
        <taxon>Streptophyta</taxon>
        <taxon>Embryophyta</taxon>
        <taxon>Tracheophyta</taxon>
        <taxon>Spermatophyta</taxon>
        <taxon>Magnoliopsida</taxon>
        <taxon>Liliopsida</taxon>
        <taxon>Poales</taxon>
        <taxon>Poaceae</taxon>
        <taxon>BOP clade</taxon>
        <taxon>Oryzoideae</taxon>
        <taxon>Oryzeae</taxon>
        <taxon>Oryzinae</taxon>
        <taxon>Leersia</taxon>
    </lineage>
</organism>
<feature type="compositionally biased region" description="Basic and acidic residues" evidence="7">
    <location>
        <begin position="9"/>
        <end position="23"/>
    </location>
</feature>
<dbReference type="FunFam" id="2.40.70.10:FF:000015">
    <property type="entry name" value="Aspartyl protease family protein"/>
    <property type="match status" value="1"/>
</dbReference>
<sequence length="527" mass="58445">MDGSLPPRESVKPKEEEEMEKPRPVHGVVVIAVPSEDGGESPWLGKERRIGEEEEERWRERRAVSMWRVAEALMLLALLAVAGHYCLYYHAAAAEGEGEEGRSSFLLPLYPKSRGGAAAGESATAGVRENSSSAVLPIRGNVFPDGQYYTSMYIGNPPKPYFLDVDTGSDLTWIQCDAPCTNCAKGPHPLYKPEKQNVIPPRDSYCQELQGNQNYGDNSKQCDYDITYADQSSSMGVLARDSMQLITADGEKENLDFVFGCGYDQQGNLLSSPANTDGILGLSNAAISLPTQLASQGIISNVFGHCIAADPSNGGYMFLGDDYIPRWGMTWVPIRNGPENLYSTEVQKVNYGDQQLSGRGKAGKLTQVIFDSGRSYTYLPHEDYTNLIASLKALSPSLLQDESDRTLPFCMKPNFPVRSVDDVKQLFKPLSLVFRKIWFILPRTFIIPPEDYLIISDKNNICLGVLDGTEIGHDSEIVIGDVSLRGKLVVYNNDEKHIGWVQSDCTKPQKQSEFPFLFKRVLQNQLL</sequence>
<dbReference type="eggNOG" id="KOG1339">
    <property type="taxonomic scope" value="Eukaryota"/>
</dbReference>
<dbReference type="AlphaFoldDB" id="A0A0D9WP50"/>
<feature type="domain" description="Peptidase A1" evidence="8">
    <location>
        <begin position="148"/>
        <end position="501"/>
    </location>
</feature>
<dbReference type="Gramene" id="LPERR06G09160.1">
    <property type="protein sequence ID" value="LPERR06G09160.1"/>
    <property type="gene ID" value="LPERR06G09160"/>
</dbReference>
<evidence type="ECO:0000259" key="8">
    <source>
        <dbReference type="PROSITE" id="PS51767"/>
    </source>
</evidence>
<feature type="active site" evidence="5">
    <location>
        <position position="166"/>
    </location>
</feature>
<protein>
    <recommendedName>
        <fullName evidence="8">Peptidase A1 domain-containing protein</fullName>
    </recommendedName>
</protein>
<dbReference type="EnsemblPlants" id="LPERR06G09160.2">
    <property type="protein sequence ID" value="LPERR06G09160.2"/>
    <property type="gene ID" value="LPERR06G09160"/>
</dbReference>
<comment type="similarity">
    <text evidence="1 6">Belongs to the peptidase A1 family.</text>
</comment>
<dbReference type="Gramene" id="LPERR06G09160.2">
    <property type="protein sequence ID" value="LPERR06G09160.2"/>
    <property type="gene ID" value="LPERR06G09160"/>
</dbReference>
<keyword evidence="3 6" id="KW-0064">Aspartyl protease</keyword>
<dbReference type="PROSITE" id="PS51767">
    <property type="entry name" value="PEPTIDASE_A1"/>
    <property type="match status" value="1"/>
</dbReference>
<dbReference type="InterPro" id="IPR021109">
    <property type="entry name" value="Peptidase_aspartic_dom_sf"/>
</dbReference>
<dbReference type="InterPro" id="IPR032861">
    <property type="entry name" value="TAXi_N"/>
</dbReference>
<evidence type="ECO:0000256" key="4">
    <source>
        <dbReference type="ARBA" id="ARBA00022801"/>
    </source>
</evidence>
<feature type="region of interest" description="Disordered" evidence="7">
    <location>
        <begin position="1"/>
        <end position="26"/>
    </location>
</feature>
<evidence type="ECO:0000256" key="3">
    <source>
        <dbReference type="ARBA" id="ARBA00022750"/>
    </source>
</evidence>
<dbReference type="Gene3D" id="2.40.70.10">
    <property type="entry name" value="Acid Proteases"/>
    <property type="match status" value="2"/>
</dbReference>